<protein>
    <submittedName>
        <fullName evidence="2">Uncharacterized protein</fullName>
    </submittedName>
</protein>
<comment type="caution">
    <text evidence="2">The sequence shown here is derived from an EMBL/GenBank/DDBJ whole genome shotgun (WGS) entry which is preliminary data.</text>
</comment>
<proteinExistence type="predicted"/>
<feature type="compositionally biased region" description="Basic and acidic residues" evidence="1">
    <location>
        <begin position="71"/>
        <end position="85"/>
    </location>
</feature>
<sequence>MSVLDGSVEKRSSNLTELNSGLDRLLEPSGGSTTLGLERICSRPNNIPWQNLRNLGNDLVHAVQLGRVRHARDDQAAERGNEARRSGASKQTHPVPGVGSASGNPEERKLRKARGTEFWRSNLGRKNTLYCVKQRKRNERLVRNKFLRSKWTMTDMTSEMVRTRGRFGISAQVLSDFKFERHEDGMFNLFTPHD</sequence>
<accession>A0AAD7DTA9</accession>
<name>A0AAD7DTA9_MYCRO</name>
<keyword evidence="3" id="KW-1185">Reference proteome</keyword>
<reference evidence="2" key="1">
    <citation type="submission" date="2023-03" db="EMBL/GenBank/DDBJ databases">
        <title>Massive genome expansion in bonnet fungi (Mycena s.s.) driven by repeated elements and novel gene families across ecological guilds.</title>
        <authorList>
            <consortium name="Lawrence Berkeley National Laboratory"/>
            <person name="Harder C.B."/>
            <person name="Miyauchi S."/>
            <person name="Viragh M."/>
            <person name="Kuo A."/>
            <person name="Thoen E."/>
            <person name="Andreopoulos B."/>
            <person name="Lu D."/>
            <person name="Skrede I."/>
            <person name="Drula E."/>
            <person name="Henrissat B."/>
            <person name="Morin E."/>
            <person name="Kohler A."/>
            <person name="Barry K."/>
            <person name="LaButti K."/>
            <person name="Morin E."/>
            <person name="Salamov A."/>
            <person name="Lipzen A."/>
            <person name="Mereny Z."/>
            <person name="Hegedus B."/>
            <person name="Baldrian P."/>
            <person name="Stursova M."/>
            <person name="Weitz H."/>
            <person name="Taylor A."/>
            <person name="Grigoriev I.V."/>
            <person name="Nagy L.G."/>
            <person name="Martin F."/>
            <person name="Kauserud H."/>
        </authorList>
    </citation>
    <scope>NUCLEOTIDE SEQUENCE</scope>
    <source>
        <strain evidence="2">CBHHK067</strain>
    </source>
</reference>
<dbReference type="Proteomes" id="UP001221757">
    <property type="component" value="Unassembled WGS sequence"/>
</dbReference>
<dbReference type="AlphaFoldDB" id="A0AAD7DTA9"/>
<organism evidence="2 3">
    <name type="scientific">Mycena rosella</name>
    <name type="common">Pink bonnet</name>
    <name type="synonym">Agaricus rosellus</name>
    <dbReference type="NCBI Taxonomy" id="1033263"/>
    <lineage>
        <taxon>Eukaryota</taxon>
        <taxon>Fungi</taxon>
        <taxon>Dikarya</taxon>
        <taxon>Basidiomycota</taxon>
        <taxon>Agaricomycotina</taxon>
        <taxon>Agaricomycetes</taxon>
        <taxon>Agaricomycetidae</taxon>
        <taxon>Agaricales</taxon>
        <taxon>Marasmiineae</taxon>
        <taxon>Mycenaceae</taxon>
        <taxon>Mycena</taxon>
    </lineage>
</organism>
<dbReference type="EMBL" id="JARKIE010000029">
    <property type="protein sequence ID" value="KAJ7697618.1"/>
    <property type="molecule type" value="Genomic_DNA"/>
</dbReference>
<gene>
    <name evidence="2" type="ORF">B0H17DRAFT_1130228</name>
</gene>
<evidence type="ECO:0000313" key="2">
    <source>
        <dbReference type="EMBL" id="KAJ7697618.1"/>
    </source>
</evidence>
<feature type="region of interest" description="Disordered" evidence="1">
    <location>
        <begin position="70"/>
        <end position="113"/>
    </location>
</feature>
<evidence type="ECO:0000256" key="1">
    <source>
        <dbReference type="SAM" id="MobiDB-lite"/>
    </source>
</evidence>
<evidence type="ECO:0000313" key="3">
    <source>
        <dbReference type="Proteomes" id="UP001221757"/>
    </source>
</evidence>